<sequence>MLRAAEADFKPDRAWFIVPEPAIRRWASRSMSWACVLAATGMVTLTHQATAQTEPTGAPIAFNIPSQPLGDALSRYVDATGRDALYDTSLAAGRVSGDVRGVFAADEALKKLLSGTGLTAEFVAATTFVLLPAPANQQAAQQARSPEHRRYYGLIQAGITDALCRSRNTRPGGYRFTAVLWIASDGAVSRSQRIGSTGTPDADQRIDGALRNVRFNEPPPPGFLQPVLILIVPDGPDVVRGCDWP</sequence>
<dbReference type="AlphaFoldDB" id="Q07HV7"/>
<dbReference type="STRING" id="316055.RPE_4557"/>
<feature type="domain" description="Secretin/TonB short N-terminal" evidence="4">
    <location>
        <begin position="82"/>
        <end position="133"/>
    </location>
</feature>
<dbReference type="KEGG" id="rpe:RPE_4557"/>
<dbReference type="Pfam" id="PF07660">
    <property type="entry name" value="STN"/>
    <property type="match status" value="1"/>
</dbReference>
<evidence type="ECO:0000256" key="3">
    <source>
        <dbReference type="ARBA" id="ARBA00023237"/>
    </source>
</evidence>
<evidence type="ECO:0000259" key="4">
    <source>
        <dbReference type="SMART" id="SM00965"/>
    </source>
</evidence>
<dbReference type="SUPFAM" id="SSF74653">
    <property type="entry name" value="TolA/TonB C-terminal domain"/>
    <property type="match status" value="1"/>
</dbReference>
<proteinExistence type="predicted"/>
<dbReference type="EMBL" id="CP000463">
    <property type="protein sequence ID" value="ABJ08477.1"/>
    <property type="molecule type" value="Genomic_DNA"/>
</dbReference>
<protein>
    <submittedName>
        <fullName evidence="5">Secretin/TonB short N-terminal domain protein</fullName>
    </submittedName>
</protein>
<dbReference type="HOGENOM" id="CLU_088938_0_0_5"/>
<accession>Q07HV7</accession>
<dbReference type="eggNOG" id="COG4773">
    <property type="taxonomic scope" value="Bacteria"/>
</dbReference>
<evidence type="ECO:0000256" key="1">
    <source>
        <dbReference type="ARBA" id="ARBA00022448"/>
    </source>
</evidence>
<dbReference type="GO" id="GO:0019867">
    <property type="term" value="C:outer membrane"/>
    <property type="evidence" value="ECO:0007669"/>
    <property type="project" value="InterPro"/>
</dbReference>
<keyword evidence="3" id="KW-0998">Cell outer membrane</keyword>
<reference evidence="5" key="1">
    <citation type="submission" date="2006-09" db="EMBL/GenBank/DDBJ databases">
        <title>Complete sequence of Rhodopseudomonas palustris BisA53.</title>
        <authorList>
            <consortium name="US DOE Joint Genome Institute"/>
            <person name="Copeland A."/>
            <person name="Lucas S."/>
            <person name="Lapidus A."/>
            <person name="Barry K."/>
            <person name="Detter J.C."/>
            <person name="Glavina del Rio T."/>
            <person name="Hammon N."/>
            <person name="Israni S."/>
            <person name="Dalin E."/>
            <person name="Tice H."/>
            <person name="Pitluck S."/>
            <person name="Chain P."/>
            <person name="Malfatti S."/>
            <person name="Shin M."/>
            <person name="Vergez L."/>
            <person name="Schmutz J."/>
            <person name="Larimer F."/>
            <person name="Land M."/>
            <person name="Hauser L."/>
            <person name="Pelletier D.A."/>
            <person name="Kyrpides N."/>
            <person name="Kim E."/>
            <person name="Harwood C.S."/>
            <person name="Oda Y."/>
            <person name="Richardson P."/>
        </authorList>
    </citation>
    <scope>NUCLEOTIDE SEQUENCE [LARGE SCALE GENOMIC DNA]</scope>
    <source>
        <strain evidence="5">BisA53</strain>
    </source>
</reference>
<evidence type="ECO:0000256" key="2">
    <source>
        <dbReference type="ARBA" id="ARBA00023136"/>
    </source>
</evidence>
<name>Q07HV7_RHOP5</name>
<dbReference type="InterPro" id="IPR011662">
    <property type="entry name" value="Secretin/TonB_short_N"/>
</dbReference>
<dbReference type="SMART" id="SM00965">
    <property type="entry name" value="STN"/>
    <property type="match status" value="1"/>
</dbReference>
<evidence type="ECO:0000313" key="5">
    <source>
        <dbReference type="EMBL" id="ABJ08477.1"/>
    </source>
</evidence>
<gene>
    <name evidence="5" type="ordered locus">RPE_4557</name>
</gene>
<organism evidence="5">
    <name type="scientific">Rhodopseudomonas palustris (strain BisA53)</name>
    <dbReference type="NCBI Taxonomy" id="316055"/>
    <lineage>
        <taxon>Bacteria</taxon>
        <taxon>Pseudomonadati</taxon>
        <taxon>Pseudomonadota</taxon>
        <taxon>Alphaproteobacteria</taxon>
        <taxon>Hyphomicrobiales</taxon>
        <taxon>Nitrobacteraceae</taxon>
        <taxon>Rhodopseudomonas</taxon>
    </lineage>
</organism>
<keyword evidence="1" id="KW-0813">Transport</keyword>
<keyword evidence="2" id="KW-0472">Membrane</keyword>
<dbReference type="Gene3D" id="3.55.50.30">
    <property type="match status" value="1"/>
</dbReference>